<dbReference type="GO" id="GO:0000287">
    <property type="term" value="F:magnesium ion binding"/>
    <property type="evidence" value="ECO:0007669"/>
    <property type="project" value="UniProtKB-UniRule"/>
</dbReference>
<organism evidence="15 16">
    <name type="scientific">Sandaracinus amylolyticus</name>
    <dbReference type="NCBI Taxonomy" id="927083"/>
    <lineage>
        <taxon>Bacteria</taxon>
        <taxon>Pseudomonadati</taxon>
        <taxon>Myxococcota</taxon>
        <taxon>Polyangia</taxon>
        <taxon>Polyangiales</taxon>
        <taxon>Sandaracinaceae</taxon>
        <taxon>Sandaracinus</taxon>
    </lineage>
</organism>
<dbReference type="PROSITE" id="PS01321">
    <property type="entry name" value="RUVC"/>
    <property type="match status" value="1"/>
</dbReference>
<accession>A0A0F6YGH7</accession>
<evidence type="ECO:0000256" key="13">
    <source>
        <dbReference type="HAMAP-Rule" id="MF_00034"/>
    </source>
</evidence>
<dbReference type="GO" id="GO:0006281">
    <property type="term" value="P:DNA repair"/>
    <property type="evidence" value="ECO:0007669"/>
    <property type="project" value="UniProtKB-UniRule"/>
</dbReference>
<keyword evidence="3 13" id="KW-0540">Nuclease</keyword>
<dbReference type="RefSeq" id="WP_083457265.1">
    <property type="nucleotide sequence ID" value="NZ_CP011125.1"/>
</dbReference>
<evidence type="ECO:0000256" key="5">
    <source>
        <dbReference type="ARBA" id="ARBA00022759"/>
    </source>
</evidence>
<feature type="binding site" evidence="13">
    <location>
        <position position="7"/>
    </location>
    <ligand>
        <name>Mg(2+)</name>
        <dbReference type="ChEBI" id="CHEBI:18420"/>
        <label>1</label>
    </ligand>
</feature>
<evidence type="ECO:0000256" key="6">
    <source>
        <dbReference type="ARBA" id="ARBA00022763"/>
    </source>
</evidence>
<dbReference type="GO" id="GO:0003677">
    <property type="term" value="F:DNA binding"/>
    <property type="evidence" value="ECO:0007669"/>
    <property type="project" value="UniProtKB-KW"/>
</dbReference>
<feature type="active site" evidence="13">
    <location>
        <position position="139"/>
    </location>
</feature>
<evidence type="ECO:0000256" key="12">
    <source>
        <dbReference type="ARBA" id="ARBA00029354"/>
    </source>
</evidence>
<dbReference type="GO" id="GO:0048476">
    <property type="term" value="C:Holliday junction resolvase complex"/>
    <property type="evidence" value="ECO:0007669"/>
    <property type="project" value="UniProtKB-UniRule"/>
</dbReference>
<dbReference type="InterPro" id="IPR020563">
    <property type="entry name" value="X-over_junc_endoDNase_Mg_BS"/>
</dbReference>
<comment type="catalytic activity">
    <reaction evidence="12 13">
        <text>Endonucleolytic cleavage at a junction such as a reciprocal single-stranded crossover between two homologous DNA duplexes (Holliday junction).</text>
        <dbReference type="EC" id="3.1.21.10"/>
    </reaction>
</comment>
<comment type="subcellular location">
    <subcellularLocation>
        <location evidence="13">Cytoplasm</location>
    </subcellularLocation>
</comment>
<dbReference type="InterPro" id="IPR012337">
    <property type="entry name" value="RNaseH-like_sf"/>
</dbReference>
<evidence type="ECO:0000256" key="3">
    <source>
        <dbReference type="ARBA" id="ARBA00022722"/>
    </source>
</evidence>
<dbReference type="GO" id="GO:0006310">
    <property type="term" value="P:DNA recombination"/>
    <property type="evidence" value="ECO:0007669"/>
    <property type="project" value="UniProtKB-UniRule"/>
</dbReference>
<dbReference type="Gene3D" id="3.30.420.10">
    <property type="entry name" value="Ribonuclease H-like superfamily/Ribonuclease H"/>
    <property type="match status" value="1"/>
</dbReference>
<dbReference type="InterPro" id="IPR002176">
    <property type="entry name" value="X-over_junc_endoDNase_RuvC"/>
</dbReference>
<comment type="function">
    <text evidence="13">The RuvA-RuvB-RuvC complex processes Holliday junction (HJ) DNA during genetic recombination and DNA repair. Endonuclease that resolves HJ intermediates. Cleaves cruciform DNA by making single-stranded nicks across the HJ at symmetrical positions within the homologous arms, yielding a 5'-phosphate and a 3'-hydroxyl group; requires a central core of homology in the junction. The consensus cleavage sequence is 5'-(A/T)TT(C/G)-3'. Cleavage occurs on the 3'-side of the TT dinucleotide at the point of strand exchange. HJ branch migration catalyzed by RuvA-RuvB allows RuvC to scan DNA until it finds its consensus sequence, where it cleaves and resolves the cruciform DNA.</text>
</comment>
<keyword evidence="8 13" id="KW-0460">Magnesium</keyword>
<evidence type="ECO:0000313" key="15">
    <source>
        <dbReference type="EMBL" id="AKF04735.1"/>
    </source>
</evidence>
<feature type="binding site" evidence="13">
    <location>
        <position position="139"/>
    </location>
    <ligand>
        <name>Mg(2+)</name>
        <dbReference type="ChEBI" id="CHEBI:18420"/>
        <label>1</label>
    </ligand>
</feature>
<feature type="active site" evidence="13">
    <location>
        <position position="7"/>
    </location>
</feature>
<keyword evidence="10 13" id="KW-0233">DNA recombination</keyword>
<dbReference type="FunFam" id="3.30.420.10:FF:000002">
    <property type="entry name" value="Crossover junction endodeoxyribonuclease RuvC"/>
    <property type="match status" value="1"/>
</dbReference>
<dbReference type="Pfam" id="PF02075">
    <property type="entry name" value="RuvC"/>
    <property type="match status" value="1"/>
</dbReference>
<protein>
    <recommendedName>
        <fullName evidence="13 14">Crossover junction endodeoxyribonuclease RuvC</fullName>
        <ecNumber evidence="13 14">3.1.21.10</ecNumber>
    </recommendedName>
    <alternativeName>
        <fullName evidence="13">Holliday junction nuclease RuvC</fullName>
    </alternativeName>
    <alternativeName>
        <fullName evidence="13">Holliday junction resolvase RuvC</fullName>
    </alternativeName>
</protein>
<keyword evidence="5 13" id="KW-0255">Endonuclease</keyword>
<evidence type="ECO:0000256" key="4">
    <source>
        <dbReference type="ARBA" id="ARBA00022723"/>
    </source>
</evidence>
<dbReference type="NCBIfam" id="TIGR00228">
    <property type="entry name" value="ruvC"/>
    <property type="match status" value="1"/>
</dbReference>
<comment type="similarity">
    <text evidence="1 13">Belongs to the RuvC family.</text>
</comment>
<dbReference type="AlphaFoldDB" id="A0A0F6YGH7"/>
<evidence type="ECO:0000256" key="8">
    <source>
        <dbReference type="ARBA" id="ARBA00022842"/>
    </source>
</evidence>
<keyword evidence="7 13" id="KW-0378">Hydrolase</keyword>
<dbReference type="Proteomes" id="UP000034883">
    <property type="component" value="Chromosome"/>
</dbReference>
<dbReference type="GO" id="GO:0005737">
    <property type="term" value="C:cytoplasm"/>
    <property type="evidence" value="ECO:0007669"/>
    <property type="project" value="UniProtKB-SubCell"/>
</dbReference>
<evidence type="ECO:0000256" key="9">
    <source>
        <dbReference type="ARBA" id="ARBA00023125"/>
    </source>
</evidence>
<name>A0A0F6YGH7_9BACT</name>
<evidence type="ECO:0000256" key="10">
    <source>
        <dbReference type="ARBA" id="ARBA00023172"/>
    </source>
</evidence>
<dbReference type="EMBL" id="CP011125">
    <property type="protein sequence ID" value="AKF04735.1"/>
    <property type="molecule type" value="Genomic_DNA"/>
</dbReference>
<proteinExistence type="inferred from homology"/>
<comment type="cofactor">
    <cofactor evidence="13">
        <name>Mg(2+)</name>
        <dbReference type="ChEBI" id="CHEBI:18420"/>
    </cofactor>
    <text evidence="13">Binds 2 Mg(2+) ion per subunit.</text>
</comment>
<dbReference type="PRINTS" id="PR00696">
    <property type="entry name" value="RSOLVASERUVC"/>
</dbReference>
<dbReference type="STRING" id="927083.DB32_001884"/>
<reference evidence="15 16" key="1">
    <citation type="submission" date="2015-03" db="EMBL/GenBank/DDBJ databases">
        <title>Genome assembly of Sandaracinus amylolyticus DSM 53668.</title>
        <authorList>
            <person name="Sharma G."/>
            <person name="Subramanian S."/>
        </authorList>
    </citation>
    <scope>NUCLEOTIDE SEQUENCE [LARGE SCALE GENOMIC DNA]</scope>
    <source>
        <strain evidence="15 16">DSM 53668</strain>
    </source>
</reference>
<feature type="binding site" evidence="13">
    <location>
        <position position="67"/>
    </location>
    <ligand>
        <name>Mg(2+)</name>
        <dbReference type="ChEBI" id="CHEBI:18420"/>
        <label>2</label>
    </ligand>
</feature>
<dbReference type="KEGG" id="samy:DB32_001884"/>
<dbReference type="GO" id="GO:0008821">
    <property type="term" value="F:crossover junction DNA endonuclease activity"/>
    <property type="evidence" value="ECO:0007669"/>
    <property type="project" value="UniProtKB-UniRule"/>
</dbReference>
<dbReference type="PANTHER" id="PTHR30194:SF3">
    <property type="entry name" value="CROSSOVER JUNCTION ENDODEOXYRIBONUCLEASE RUVC"/>
    <property type="match status" value="1"/>
</dbReference>
<feature type="active site" evidence="13">
    <location>
        <position position="67"/>
    </location>
</feature>
<keyword evidence="2 13" id="KW-0963">Cytoplasm</keyword>
<evidence type="ECO:0000256" key="2">
    <source>
        <dbReference type="ARBA" id="ARBA00022490"/>
    </source>
</evidence>
<evidence type="ECO:0000313" key="16">
    <source>
        <dbReference type="Proteomes" id="UP000034883"/>
    </source>
</evidence>
<evidence type="ECO:0000256" key="14">
    <source>
        <dbReference type="NCBIfam" id="TIGR00228"/>
    </source>
</evidence>
<keyword evidence="4 13" id="KW-0479">Metal-binding</keyword>
<evidence type="ECO:0000256" key="7">
    <source>
        <dbReference type="ARBA" id="ARBA00022801"/>
    </source>
</evidence>
<keyword evidence="6 13" id="KW-0227">DNA damage</keyword>
<keyword evidence="16" id="KW-1185">Reference proteome</keyword>
<dbReference type="CDD" id="cd16962">
    <property type="entry name" value="RuvC"/>
    <property type="match status" value="1"/>
</dbReference>
<gene>
    <name evidence="13" type="primary">ruvC</name>
    <name evidence="15" type="ORF">DB32_001884</name>
</gene>
<keyword evidence="9 13" id="KW-0238">DNA-binding</keyword>
<dbReference type="HAMAP" id="MF_00034">
    <property type="entry name" value="RuvC"/>
    <property type="match status" value="1"/>
</dbReference>
<dbReference type="InterPro" id="IPR036397">
    <property type="entry name" value="RNaseH_sf"/>
</dbReference>
<keyword evidence="11 13" id="KW-0234">DNA repair</keyword>
<evidence type="ECO:0000256" key="1">
    <source>
        <dbReference type="ARBA" id="ARBA00009518"/>
    </source>
</evidence>
<dbReference type="EC" id="3.1.21.10" evidence="13 14"/>
<dbReference type="PANTHER" id="PTHR30194">
    <property type="entry name" value="CROSSOVER JUNCTION ENDODEOXYRIBONUCLEASE RUVC"/>
    <property type="match status" value="1"/>
</dbReference>
<sequence length="168" mass="17684">MRVLGIDPGTRKLGWGVVERRSAKLRGVAAGVVSLDPKTPLHDRLARAFEQVELMIEDHAPDVIAVEDVFFARFASAAIKLGHVRGVVLLAAARNGKPLTEWPPALVKRTVAGRGAAEKAQVGRVVAATLGLATVPPADAADALAIAITHLASTPMLAMAKPAIRRAR</sequence>
<comment type="subunit">
    <text evidence="13">Homodimer which binds Holliday junction (HJ) DNA. The HJ becomes 2-fold symmetrical on binding to RuvC with unstacked arms; it has a different conformation from HJ DNA in complex with RuvA. In the full resolvosome a probable DNA-RuvA(4)-RuvB(12)-RuvC(2) complex forms which resolves the HJ.</text>
</comment>
<evidence type="ECO:0000256" key="11">
    <source>
        <dbReference type="ARBA" id="ARBA00023204"/>
    </source>
</evidence>
<dbReference type="SUPFAM" id="SSF53098">
    <property type="entry name" value="Ribonuclease H-like"/>
    <property type="match status" value="1"/>
</dbReference>